<name>D8UC63_VOLCA</name>
<dbReference type="GeneID" id="9619127"/>
<evidence type="ECO:0000313" key="3">
    <source>
        <dbReference type="Proteomes" id="UP000001058"/>
    </source>
</evidence>
<dbReference type="KEGG" id="vcn:VOLCADRAFT_107142"/>
<reference evidence="2 3" key="1">
    <citation type="journal article" date="2010" name="Science">
        <title>Genomic analysis of organismal complexity in the multicellular green alga Volvox carteri.</title>
        <authorList>
            <person name="Prochnik S.E."/>
            <person name="Umen J."/>
            <person name="Nedelcu A.M."/>
            <person name="Hallmann A."/>
            <person name="Miller S.M."/>
            <person name="Nishii I."/>
            <person name="Ferris P."/>
            <person name="Kuo A."/>
            <person name="Mitros T."/>
            <person name="Fritz-Laylin L.K."/>
            <person name="Hellsten U."/>
            <person name="Chapman J."/>
            <person name="Simakov O."/>
            <person name="Rensing S.A."/>
            <person name="Terry A."/>
            <person name="Pangilinan J."/>
            <person name="Kapitonov V."/>
            <person name="Jurka J."/>
            <person name="Salamov A."/>
            <person name="Shapiro H."/>
            <person name="Schmutz J."/>
            <person name="Grimwood J."/>
            <person name="Lindquist E."/>
            <person name="Lucas S."/>
            <person name="Grigoriev I.V."/>
            <person name="Schmitt R."/>
            <person name="Kirk D."/>
            <person name="Rokhsar D.S."/>
        </authorList>
    </citation>
    <scope>NUCLEOTIDE SEQUENCE [LARGE SCALE GENOMIC DNA]</scope>
    <source>
        <strain evidence="3">f. Nagariensis / Eve</strain>
    </source>
</reference>
<gene>
    <name evidence="2" type="ORF">VOLCADRAFT_107142</name>
</gene>
<accession>D8UC63</accession>
<protein>
    <submittedName>
        <fullName evidence="2">Uncharacterized protein</fullName>
    </submittedName>
</protein>
<keyword evidence="3" id="KW-1185">Reference proteome</keyword>
<dbReference type="InParanoid" id="D8UC63"/>
<feature type="region of interest" description="Disordered" evidence="1">
    <location>
        <begin position="1"/>
        <end position="200"/>
    </location>
</feature>
<evidence type="ECO:0000256" key="1">
    <source>
        <dbReference type="SAM" id="MobiDB-lite"/>
    </source>
</evidence>
<organism evidence="3">
    <name type="scientific">Volvox carteri f. nagariensis</name>
    <dbReference type="NCBI Taxonomy" id="3068"/>
    <lineage>
        <taxon>Eukaryota</taxon>
        <taxon>Viridiplantae</taxon>
        <taxon>Chlorophyta</taxon>
        <taxon>core chlorophytes</taxon>
        <taxon>Chlorophyceae</taxon>
        <taxon>CS clade</taxon>
        <taxon>Chlamydomonadales</taxon>
        <taxon>Volvocaceae</taxon>
        <taxon>Volvox</taxon>
    </lineage>
</organism>
<dbReference type="Proteomes" id="UP000001058">
    <property type="component" value="Unassembled WGS sequence"/>
</dbReference>
<sequence length="200" mass="20104">MGGGGRFTENSTTPTATGHKDTARHYQRSVRGAGVIGPHGEMGAEYGLRTPRQSGSRGGPREEEGVAVAAAAGKVGRRSAQGVIGPHGEMGAEYGLRTPRQAGSRGAPREKEGVAVAAAAGKVGRRSAQARVPGAGVIGPHGEMGAEYGLRTPRQAGSRGAPREKEGVAVAAAAGKVGRRSAQGELGVWRGPPCGGRDGG</sequence>
<evidence type="ECO:0000313" key="2">
    <source>
        <dbReference type="EMBL" id="EFJ42637.1"/>
    </source>
</evidence>
<dbReference type="EMBL" id="GL378380">
    <property type="protein sequence ID" value="EFJ42637.1"/>
    <property type="molecule type" value="Genomic_DNA"/>
</dbReference>
<dbReference type="AlphaFoldDB" id="D8UC63"/>
<dbReference type="RefSeq" id="XP_002956288.1">
    <property type="nucleotide sequence ID" value="XM_002956242.1"/>
</dbReference>
<proteinExistence type="predicted"/>